<evidence type="ECO:0000313" key="3">
    <source>
        <dbReference type="Proteomes" id="UP001153076"/>
    </source>
</evidence>
<dbReference type="Proteomes" id="UP001153076">
    <property type="component" value="Unassembled WGS sequence"/>
</dbReference>
<keyword evidence="1" id="KW-0472">Membrane</keyword>
<evidence type="ECO:0000313" key="2">
    <source>
        <dbReference type="EMBL" id="KAJ8430765.1"/>
    </source>
</evidence>
<dbReference type="OrthoDB" id="694455at2759"/>
<dbReference type="AlphaFoldDB" id="A0A9Q1JTQ8"/>
<name>A0A9Q1JTQ8_9CARY</name>
<evidence type="ECO:0000256" key="1">
    <source>
        <dbReference type="SAM" id="Phobius"/>
    </source>
</evidence>
<protein>
    <submittedName>
        <fullName evidence="2">Uncharacterized protein</fullName>
    </submittedName>
</protein>
<gene>
    <name evidence="2" type="ORF">Cgig2_017078</name>
</gene>
<keyword evidence="1" id="KW-1133">Transmembrane helix</keyword>
<keyword evidence="1" id="KW-0812">Transmembrane</keyword>
<sequence length="579" mass="66759">MAALMASRQQISLAPTVLGYIYHDLRETASHPDLLENLTQSLPTIIYFLIYIVVAQIATILVTFPPLFIMLDCLVANFAYPRLDTFSEMADTGLLATKGLHSKIAKKVIMGLIISVQVSCKKVRVKQGTLRYHRNDEKKCVDVNKDYENYFNATVLEKFNTKHRRQETYPIEEEFYPALYRLLTGKGNWALAFYKRVPIHSEESLKEADIFGAIGVSQFSYHFHTNRAFCQVWGPLTKNFHHGAGEVGIALHNLERMRGLPTLGAAYEEFLHLKKGLAYHNKYPTAVVELLRIYAELCEFHKLDHFYREYLIYLAYEEQTDSEKQKFAAKKRSFVRISHEERIANLSVIKGLNSFRFVLPYAVLGQIYHSLREAASHPNHHGKANENFPSHSVIGWLAELFPCLYRCHPDTDCLGDFPTLIRYAGLHGSKLSLPQARHIFRDGRYLSLRAGSYCEDSCNGRDVIDMGLPAEDFNFFFMGEHYAKEKPSVSSSKRGKTKRSSFLQGLNVIPSSTLTSILVKKVRVKNDEKKYVDVRKDYKNYFNGTVLRMVNAEHRRQETYPTRDEFYLPLYRLLSRKRN</sequence>
<organism evidence="2 3">
    <name type="scientific">Carnegiea gigantea</name>
    <dbReference type="NCBI Taxonomy" id="171969"/>
    <lineage>
        <taxon>Eukaryota</taxon>
        <taxon>Viridiplantae</taxon>
        <taxon>Streptophyta</taxon>
        <taxon>Embryophyta</taxon>
        <taxon>Tracheophyta</taxon>
        <taxon>Spermatophyta</taxon>
        <taxon>Magnoliopsida</taxon>
        <taxon>eudicotyledons</taxon>
        <taxon>Gunneridae</taxon>
        <taxon>Pentapetalae</taxon>
        <taxon>Caryophyllales</taxon>
        <taxon>Cactineae</taxon>
        <taxon>Cactaceae</taxon>
        <taxon>Cactoideae</taxon>
        <taxon>Echinocereeae</taxon>
        <taxon>Carnegiea</taxon>
    </lineage>
</organism>
<accession>A0A9Q1JTQ8</accession>
<reference evidence="2" key="1">
    <citation type="submission" date="2022-04" db="EMBL/GenBank/DDBJ databases">
        <title>Carnegiea gigantea Genome sequencing and assembly v2.</title>
        <authorList>
            <person name="Copetti D."/>
            <person name="Sanderson M.J."/>
            <person name="Burquez A."/>
            <person name="Wojciechowski M.F."/>
        </authorList>
    </citation>
    <scope>NUCLEOTIDE SEQUENCE</scope>
    <source>
        <strain evidence="2">SGP5-SGP5p</strain>
        <tissue evidence="2">Aerial part</tissue>
    </source>
</reference>
<keyword evidence="3" id="KW-1185">Reference proteome</keyword>
<comment type="caution">
    <text evidence="2">The sequence shown here is derived from an EMBL/GenBank/DDBJ whole genome shotgun (WGS) entry which is preliminary data.</text>
</comment>
<proteinExistence type="predicted"/>
<feature type="transmembrane region" description="Helical" evidence="1">
    <location>
        <begin position="45"/>
        <end position="71"/>
    </location>
</feature>
<dbReference type="EMBL" id="JAKOGI010000759">
    <property type="protein sequence ID" value="KAJ8430765.1"/>
    <property type="molecule type" value="Genomic_DNA"/>
</dbReference>